<evidence type="ECO:0000313" key="3">
    <source>
        <dbReference type="EMBL" id="SDJ01099.1"/>
    </source>
</evidence>
<evidence type="ECO:0000256" key="1">
    <source>
        <dbReference type="SAM" id="SignalP"/>
    </source>
</evidence>
<dbReference type="RefSeq" id="WP_245723395.1">
    <property type="nucleotide sequence ID" value="NZ_FNEB01000007.1"/>
</dbReference>
<dbReference type="InterPro" id="IPR036514">
    <property type="entry name" value="SGNH_hydro_sf"/>
</dbReference>
<evidence type="ECO:0000259" key="2">
    <source>
        <dbReference type="Pfam" id="PF13472"/>
    </source>
</evidence>
<evidence type="ECO:0000313" key="4">
    <source>
        <dbReference type="Proteomes" id="UP000199340"/>
    </source>
</evidence>
<dbReference type="Pfam" id="PF13472">
    <property type="entry name" value="Lipase_GDSL_2"/>
    <property type="match status" value="1"/>
</dbReference>
<reference evidence="3 4" key="1">
    <citation type="submission" date="2016-10" db="EMBL/GenBank/DDBJ databases">
        <authorList>
            <person name="de Groot N.N."/>
        </authorList>
    </citation>
    <scope>NUCLEOTIDE SEQUENCE [LARGE SCALE GENOMIC DNA]</scope>
    <source>
        <strain evidence="3 4">DSM 28010</strain>
    </source>
</reference>
<keyword evidence="1" id="KW-0732">Signal</keyword>
<gene>
    <name evidence="3" type="ORF">SAMN05421850_107162</name>
</gene>
<dbReference type="Gene3D" id="3.40.50.1110">
    <property type="entry name" value="SGNH hydrolase"/>
    <property type="match status" value="1"/>
</dbReference>
<name>A0A1G8Q8D9_9RHOB</name>
<dbReference type="EMBL" id="FNEB01000007">
    <property type="protein sequence ID" value="SDJ01099.1"/>
    <property type="molecule type" value="Genomic_DNA"/>
</dbReference>
<dbReference type="CDD" id="cd00229">
    <property type="entry name" value="SGNH_hydrolase"/>
    <property type="match status" value="1"/>
</dbReference>
<feature type="chain" id="PRO_5011793010" evidence="1">
    <location>
        <begin position="23"/>
        <end position="238"/>
    </location>
</feature>
<organism evidence="3 4">
    <name type="scientific">Lutimaribacter saemankumensis</name>
    <dbReference type="NCBI Taxonomy" id="490829"/>
    <lineage>
        <taxon>Bacteria</taxon>
        <taxon>Pseudomonadati</taxon>
        <taxon>Pseudomonadota</taxon>
        <taxon>Alphaproteobacteria</taxon>
        <taxon>Rhodobacterales</taxon>
        <taxon>Roseobacteraceae</taxon>
        <taxon>Lutimaribacter</taxon>
    </lineage>
</organism>
<feature type="signal peptide" evidence="1">
    <location>
        <begin position="1"/>
        <end position="22"/>
    </location>
</feature>
<protein>
    <submittedName>
        <fullName evidence="3">Lysophospholipase L1</fullName>
    </submittedName>
</protein>
<dbReference type="InterPro" id="IPR013830">
    <property type="entry name" value="SGNH_hydro"/>
</dbReference>
<feature type="domain" description="SGNH hydrolase-type esterase" evidence="2">
    <location>
        <begin position="39"/>
        <end position="220"/>
    </location>
</feature>
<dbReference type="Proteomes" id="UP000199340">
    <property type="component" value="Unassembled WGS sequence"/>
</dbReference>
<sequence length="238" mass="25653">MRFLSTLIAAILVATLCLPGPAATQGAEEPARPTARILAIGDSLMAWNSLAARSIPQVVSTILKEPVESRAVSGAHMIYALPITGAMGMRISAQFGKENPDWVIVTGGGNDLWLGCGCSRCQRRMDRMVSPDGKTGAVPDLMRRIRQTGARVIYVGYLRSPGWTTVIDHCRNEGDAFEARLSVMARQIEGVWFLSNADLVPDGDTSFHAADGIHPSVKGSTAIGKRVAALIRKLDRQR</sequence>
<proteinExistence type="predicted"/>
<dbReference type="GO" id="GO:0016788">
    <property type="term" value="F:hydrolase activity, acting on ester bonds"/>
    <property type="evidence" value="ECO:0007669"/>
    <property type="project" value="UniProtKB-ARBA"/>
</dbReference>
<dbReference type="STRING" id="490829.SAMN05421850_107162"/>
<dbReference type="SUPFAM" id="SSF52266">
    <property type="entry name" value="SGNH hydrolase"/>
    <property type="match status" value="1"/>
</dbReference>
<accession>A0A1G8Q8D9</accession>
<keyword evidence="4" id="KW-1185">Reference proteome</keyword>
<dbReference type="AlphaFoldDB" id="A0A1G8Q8D9"/>